<gene>
    <name evidence="4" type="ORF">ONE63_009107</name>
</gene>
<comment type="caution">
    <text evidence="4">The sequence shown here is derived from an EMBL/GenBank/DDBJ whole genome shotgun (WGS) entry which is preliminary data.</text>
</comment>
<dbReference type="EMBL" id="JAPTSV010000007">
    <property type="protein sequence ID" value="KAJ1525919.1"/>
    <property type="molecule type" value="Genomic_DNA"/>
</dbReference>
<dbReference type="FunFam" id="3.40.50.720:FF:000178">
    <property type="entry name" value="Saccharopine dehydrogenase-like oxidoreductase"/>
    <property type="match status" value="1"/>
</dbReference>
<accession>A0AAV7XMQ3</accession>
<proteinExistence type="inferred from homology"/>
<feature type="transmembrane region" description="Helical" evidence="2">
    <location>
        <begin position="368"/>
        <end position="385"/>
    </location>
</feature>
<keyword evidence="2" id="KW-0812">Transmembrane</keyword>
<evidence type="ECO:0000313" key="5">
    <source>
        <dbReference type="Proteomes" id="UP001075354"/>
    </source>
</evidence>
<organism evidence="4 5">
    <name type="scientific">Megalurothrips usitatus</name>
    <name type="common">bean blossom thrips</name>
    <dbReference type="NCBI Taxonomy" id="439358"/>
    <lineage>
        <taxon>Eukaryota</taxon>
        <taxon>Metazoa</taxon>
        <taxon>Ecdysozoa</taxon>
        <taxon>Arthropoda</taxon>
        <taxon>Hexapoda</taxon>
        <taxon>Insecta</taxon>
        <taxon>Pterygota</taxon>
        <taxon>Neoptera</taxon>
        <taxon>Paraneoptera</taxon>
        <taxon>Thysanoptera</taxon>
        <taxon>Terebrantia</taxon>
        <taxon>Thripoidea</taxon>
        <taxon>Thripidae</taxon>
        <taxon>Megalurothrips</taxon>
    </lineage>
</organism>
<sequence length="424" mass="46405">MSQRLDFVIFGATGFTGQYTVLELIRISGQKPCTWGVAGRNKAKLTALLAKLGTKAGKDLSSIEVIIADVDDAKALEAMAARAKVVINCCGPYRHWGEQVVKACIESGASHVDFSGEPQYMEEVQLKYNEAAREKGVYVVSACGFDSIPDDLGLVYLQEQFKGDLNSVETYIDGEDESDSFFQGPVLNYGTYESLVYGITHKGELGALRRKLYPTRLPKMMPPLKPRGVLFKSDAINKWCAPFLGADRAVMLRSQRHFYEVEKKRPAQVQTYIALPNLIGAIGAMFFGAIFVLLCQFSWTRSLLLKHPKFFSAGYCSREGPSEKKANGFSFSVTLVGEGWAERVAEPTDSHAEPPNKRMTVKVSGRNPGYGATCTAIVLSAFMILKESDKLPGKGGVFPPGAAFAKTSLISELNKNGLTFEVIS</sequence>
<reference evidence="4" key="1">
    <citation type="submission" date="2022-12" db="EMBL/GenBank/DDBJ databases">
        <title>Chromosome-level genome assembly of the bean flower thrips Megalurothrips usitatus.</title>
        <authorList>
            <person name="Ma L."/>
            <person name="Liu Q."/>
            <person name="Li H."/>
            <person name="Cai W."/>
        </authorList>
    </citation>
    <scope>NUCLEOTIDE SEQUENCE</scope>
    <source>
        <strain evidence="4">Cailab_2022a</strain>
    </source>
</reference>
<name>A0AAV7XMQ3_9NEOP</name>
<dbReference type="SUPFAM" id="SSF51735">
    <property type="entry name" value="NAD(P)-binding Rossmann-fold domains"/>
    <property type="match status" value="1"/>
</dbReference>
<dbReference type="GO" id="GO:0005811">
    <property type="term" value="C:lipid droplet"/>
    <property type="evidence" value="ECO:0007669"/>
    <property type="project" value="TreeGrafter"/>
</dbReference>
<dbReference type="Pfam" id="PF03435">
    <property type="entry name" value="Sacchrp_dh_NADP"/>
    <property type="match status" value="1"/>
</dbReference>
<dbReference type="InterPro" id="IPR051276">
    <property type="entry name" value="Saccharopine_DH-like_oxidrdct"/>
</dbReference>
<evidence type="ECO:0000256" key="2">
    <source>
        <dbReference type="SAM" id="Phobius"/>
    </source>
</evidence>
<dbReference type="GO" id="GO:0005739">
    <property type="term" value="C:mitochondrion"/>
    <property type="evidence" value="ECO:0007669"/>
    <property type="project" value="TreeGrafter"/>
</dbReference>
<dbReference type="GO" id="GO:0005886">
    <property type="term" value="C:plasma membrane"/>
    <property type="evidence" value="ECO:0007669"/>
    <property type="project" value="TreeGrafter"/>
</dbReference>
<keyword evidence="5" id="KW-1185">Reference proteome</keyword>
<evidence type="ECO:0000259" key="3">
    <source>
        <dbReference type="Pfam" id="PF03435"/>
    </source>
</evidence>
<evidence type="ECO:0000313" key="4">
    <source>
        <dbReference type="EMBL" id="KAJ1525919.1"/>
    </source>
</evidence>
<feature type="transmembrane region" description="Helical" evidence="2">
    <location>
        <begin position="272"/>
        <end position="299"/>
    </location>
</feature>
<keyword evidence="2" id="KW-0472">Membrane</keyword>
<feature type="domain" description="Saccharopine dehydrogenase NADP binding" evidence="3">
    <location>
        <begin position="8"/>
        <end position="140"/>
    </location>
</feature>
<dbReference type="InterPro" id="IPR036291">
    <property type="entry name" value="NAD(P)-bd_dom_sf"/>
</dbReference>
<keyword evidence="2" id="KW-1133">Transmembrane helix</keyword>
<dbReference type="GO" id="GO:0009247">
    <property type="term" value="P:glycolipid biosynthetic process"/>
    <property type="evidence" value="ECO:0007669"/>
    <property type="project" value="TreeGrafter"/>
</dbReference>
<protein>
    <recommendedName>
        <fullName evidence="3">Saccharopine dehydrogenase NADP binding domain-containing protein</fullName>
    </recommendedName>
</protein>
<comment type="similarity">
    <text evidence="1">Belongs to the saccharopine dehydrogenase family.</text>
</comment>
<dbReference type="InterPro" id="IPR005097">
    <property type="entry name" value="Sacchrp_dh_NADP-bd"/>
</dbReference>
<dbReference type="AlphaFoldDB" id="A0AAV7XMQ3"/>
<evidence type="ECO:0000256" key="1">
    <source>
        <dbReference type="ARBA" id="ARBA00038048"/>
    </source>
</evidence>
<dbReference type="PANTHER" id="PTHR12286">
    <property type="entry name" value="SACCHAROPINE DEHYDROGENASE-LIKE OXIDOREDUCTASE"/>
    <property type="match status" value="1"/>
</dbReference>
<dbReference type="PANTHER" id="PTHR12286:SF5">
    <property type="entry name" value="SACCHAROPINE DEHYDROGENASE-LIKE OXIDOREDUCTASE"/>
    <property type="match status" value="1"/>
</dbReference>
<dbReference type="Gene3D" id="3.40.50.720">
    <property type="entry name" value="NAD(P)-binding Rossmann-like Domain"/>
    <property type="match status" value="1"/>
</dbReference>
<dbReference type="Proteomes" id="UP001075354">
    <property type="component" value="Chromosome 7"/>
</dbReference>